<feature type="chain" id="PRO_5045420099" description="DUF4232 domain-containing protein" evidence="2">
    <location>
        <begin position="33"/>
        <end position="296"/>
    </location>
</feature>
<dbReference type="Proteomes" id="UP001604282">
    <property type="component" value="Unassembled WGS sequence"/>
</dbReference>
<gene>
    <name evidence="3" type="ORF">ACGFYS_00630</name>
</gene>
<evidence type="ECO:0000313" key="4">
    <source>
        <dbReference type="Proteomes" id="UP001604282"/>
    </source>
</evidence>
<proteinExistence type="predicted"/>
<comment type="caution">
    <text evidence="3">The sequence shown here is derived from an EMBL/GenBank/DDBJ whole genome shotgun (WGS) entry which is preliminary data.</text>
</comment>
<dbReference type="EMBL" id="JBICZW010000001">
    <property type="protein sequence ID" value="MFG3187429.1"/>
    <property type="molecule type" value="Genomic_DNA"/>
</dbReference>
<sequence length="296" mass="30063">MATDPRPLRGAPVLAAAAVTLSLALPPAAAGAAPGAPAPAPLCGSASDAGFPLDTRIHDGPADYPAGGAFRTWELEVRNTTGAPCTGVHPVLVLTDEERVLRPEQIRLEFYDEEGERWRPVAFEATEEAESVGAFTGFGGFAVPARRTVTVPVRLAFSADAVPEEVVVNAALVQRRGADGDWVGRSGDYRLTIGPPDPEAPAPTAPTGPAAPSATAPAPTPAPTPAPPATAVPAPDGAVSPSPGRRPGGVAAPRPELAHTGRPEDAVAPALWAVALVLAGALLVRAARRLGADPRP</sequence>
<organism evidence="3 4">
    <name type="scientific">Streptomyces omiyaensis</name>
    <dbReference type="NCBI Taxonomy" id="68247"/>
    <lineage>
        <taxon>Bacteria</taxon>
        <taxon>Bacillati</taxon>
        <taxon>Actinomycetota</taxon>
        <taxon>Actinomycetes</taxon>
        <taxon>Kitasatosporales</taxon>
        <taxon>Streptomycetaceae</taxon>
        <taxon>Streptomyces</taxon>
    </lineage>
</organism>
<feature type="compositionally biased region" description="Pro residues" evidence="1">
    <location>
        <begin position="195"/>
        <end position="206"/>
    </location>
</feature>
<evidence type="ECO:0000313" key="3">
    <source>
        <dbReference type="EMBL" id="MFG3187429.1"/>
    </source>
</evidence>
<evidence type="ECO:0000256" key="1">
    <source>
        <dbReference type="SAM" id="MobiDB-lite"/>
    </source>
</evidence>
<reference evidence="3 4" key="1">
    <citation type="submission" date="2024-10" db="EMBL/GenBank/DDBJ databases">
        <title>The Natural Products Discovery Center: Release of the First 8490 Sequenced Strains for Exploring Actinobacteria Biosynthetic Diversity.</title>
        <authorList>
            <person name="Kalkreuter E."/>
            <person name="Kautsar S.A."/>
            <person name="Yang D."/>
            <person name="Bader C.D."/>
            <person name="Teijaro C.N."/>
            <person name="Fluegel L."/>
            <person name="Davis C.M."/>
            <person name="Simpson J.R."/>
            <person name="Lauterbach L."/>
            <person name="Steele A.D."/>
            <person name="Gui C."/>
            <person name="Meng S."/>
            <person name="Li G."/>
            <person name="Viehrig K."/>
            <person name="Ye F."/>
            <person name="Su P."/>
            <person name="Kiefer A.F."/>
            <person name="Nichols A."/>
            <person name="Cepeda A.J."/>
            <person name="Yan W."/>
            <person name="Fan B."/>
            <person name="Jiang Y."/>
            <person name="Adhikari A."/>
            <person name="Zheng C.-J."/>
            <person name="Schuster L."/>
            <person name="Cowan T.M."/>
            <person name="Smanski M.J."/>
            <person name="Chevrette M.G."/>
            <person name="De Carvalho L.P.S."/>
            <person name="Shen B."/>
        </authorList>
    </citation>
    <scope>NUCLEOTIDE SEQUENCE [LARGE SCALE GENOMIC DNA]</scope>
    <source>
        <strain evidence="3 4">NPDC048229</strain>
    </source>
</reference>
<evidence type="ECO:0008006" key="5">
    <source>
        <dbReference type="Google" id="ProtNLM"/>
    </source>
</evidence>
<protein>
    <recommendedName>
        <fullName evidence="5">DUF4232 domain-containing protein</fullName>
    </recommendedName>
</protein>
<keyword evidence="4" id="KW-1185">Reference proteome</keyword>
<feature type="region of interest" description="Disordered" evidence="1">
    <location>
        <begin position="179"/>
        <end position="262"/>
    </location>
</feature>
<feature type="compositionally biased region" description="Low complexity" evidence="1">
    <location>
        <begin position="207"/>
        <end position="217"/>
    </location>
</feature>
<evidence type="ECO:0000256" key="2">
    <source>
        <dbReference type="SAM" id="SignalP"/>
    </source>
</evidence>
<keyword evidence="2" id="KW-0732">Signal</keyword>
<accession>A0ABW7BIT3</accession>
<dbReference type="RefSeq" id="WP_392013194.1">
    <property type="nucleotide sequence ID" value="NZ_JBIBSS010000014.1"/>
</dbReference>
<name>A0ABW7BIT3_9ACTN</name>
<feature type="signal peptide" evidence="2">
    <location>
        <begin position="1"/>
        <end position="32"/>
    </location>
</feature>
<feature type="compositionally biased region" description="Pro residues" evidence="1">
    <location>
        <begin position="218"/>
        <end position="230"/>
    </location>
</feature>